<dbReference type="Proteomes" id="UP000053477">
    <property type="component" value="Unassembled WGS sequence"/>
</dbReference>
<organism evidence="2 3">
    <name type="scientific">Schizopora paradoxa</name>
    <dbReference type="NCBI Taxonomy" id="27342"/>
    <lineage>
        <taxon>Eukaryota</taxon>
        <taxon>Fungi</taxon>
        <taxon>Dikarya</taxon>
        <taxon>Basidiomycota</taxon>
        <taxon>Agaricomycotina</taxon>
        <taxon>Agaricomycetes</taxon>
        <taxon>Hymenochaetales</taxon>
        <taxon>Schizoporaceae</taxon>
        <taxon>Schizopora</taxon>
    </lineage>
</organism>
<gene>
    <name evidence="2" type="ORF">SCHPADRAFT_387414</name>
</gene>
<dbReference type="InParanoid" id="A0A0H2RM02"/>
<feature type="compositionally biased region" description="Polar residues" evidence="1">
    <location>
        <begin position="12"/>
        <end position="22"/>
    </location>
</feature>
<name>A0A0H2RM02_9AGAM</name>
<evidence type="ECO:0000256" key="1">
    <source>
        <dbReference type="SAM" id="MobiDB-lite"/>
    </source>
</evidence>
<evidence type="ECO:0000313" key="3">
    <source>
        <dbReference type="Proteomes" id="UP000053477"/>
    </source>
</evidence>
<reference evidence="2 3" key="1">
    <citation type="submission" date="2015-04" db="EMBL/GenBank/DDBJ databases">
        <title>Complete genome sequence of Schizopora paradoxa KUC8140, a cosmopolitan wood degrader in East Asia.</title>
        <authorList>
            <consortium name="DOE Joint Genome Institute"/>
            <person name="Min B."/>
            <person name="Park H."/>
            <person name="Jang Y."/>
            <person name="Kim J.-J."/>
            <person name="Kim K.H."/>
            <person name="Pangilinan J."/>
            <person name="Lipzen A."/>
            <person name="Riley R."/>
            <person name="Grigoriev I.V."/>
            <person name="Spatafora J.W."/>
            <person name="Choi I.-G."/>
        </authorList>
    </citation>
    <scope>NUCLEOTIDE SEQUENCE [LARGE SCALE GENOMIC DNA]</scope>
    <source>
        <strain evidence="2 3">KUC8140</strain>
    </source>
</reference>
<sequence>MYATTRDDTPGCPSSRTSSASADQAKPRISCAAEEDGDGTSRRGVFGCRRVFEAGQGSLNVDICRAESARRALLYIIQSLGLEDFTSTSAIFLATMMGLNLWGLSRHLQCTALTTARRRSAAGGRRRLISGIVGEPVHPM</sequence>
<dbReference type="AlphaFoldDB" id="A0A0H2RM02"/>
<evidence type="ECO:0000313" key="2">
    <source>
        <dbReference type="EMBL" id="KLO12965.1"/>
    </source>
</evidence>
<protein>
    <submittedName>
        <fullName evidence="2">Uncharacterized protein</fullName>
    </submittedName>
</protein>
<keyword evidence="3" id="KW-1185">Reference proteome</keyword>
<dbReference type="EMBL" id="KQ085967">
    <property type="protein sequence ID" value="KLO12965.1"/>
    <property type="molecule type" value="Genomic_DNA"/>
</dbReference>
<feature type="region of interest" description="Disordered" evidence="1">
    <location>
        <begin position="1"/>
        <end position="43"/>
    </location>
</feature>
<accession>A0A0H2RM02</accession>
<proteinExistence type="predicted"/>